<dbReference type="PROSITE" id="PS00131">
    <property type="entry name" value="CARBOXYPEPT_SER_SER"/>
    <property type="match status" value="1"/>
</dbReference>
<protein>
    <recommendedName>
        <fullName evidence="2">Carboxypeptidase</fullName>
        <ecNumber evidence="2">3.4.16.-</ecNumber>
    </recommendedName>
</protein>
<dbReference type="EMBL" id="OC856773">
    <property type="protein sequence ID" value="CAD7624251.1"/>
    <property type="molecule type" value="Genomic_DNA"/>
</dbReference>
<organism evidence="3">
    <name type="scientific">Medioppia subpectinata</name>
    <dbReference type="NCBI Taxonomy" id="1979941"/>
    <lineage>
        <taxon>Eukaryota</taxon>
        <taxon>Metazoa</taxon>
        <taxon>Ecdysozoa</taxon>
        <taxon>Arthropoda</taxon>
        <taxon>Chelicerata</taxon>
        <taxon>Arachnida</taxon>
        <taxon>Acari</taxon>
        <taxon>Acariformes</taxon>
        <taxon>Sarcoptiformes</taxon>
        <taxon>Oribatida</taxon>
        <taxon>Brachypylina</taxon>
        <taxon>Oppioidea</taxon>
        <taxon>Oppiidae</taxon>
        <taxon>Medioppia</taxon>
    </lineage>
</organism>
<dbReference type="AlphaFoldDB" id="A0A7R9KJJ7"/>
<dbReference type="GO" id="GO:0004185">
    <property type="term" value="F:serine-type carboxypeptidase activity"/>
    <property type="evidence" value="ECO:0007669"/>
    <property type="project" value="UniProtKB-UniRule"/>
</dbReference>
<keyword evidence="2" id="KW-0121">Carboxypeptidase</keyword>
<dbReference type="SUPFAM" id="SSF53474">
    <property type="entry name" value="alpha/beta-Hydrolases"/>
    <property type="match status" value="2"/>
</dbReference>
<dbReference type="EC" id="3.4.16.-" evidence="2"/>
<accession>A0A7R9KJJ7</accession>
<dbReference type="PANTHER" id="PTHR11802:SF201">
    <property type="entry name" value="CARBOXYPEPTIDASE"/>
    <property type="match status" value="1"/>
</dbReference>
<dbReference type="EMBL" id="CAJPIZ010002198">
    <property type="protein sequence ID" value="CAG2104681.1"/>
    <property type="molecule type" value="Genomic_DNA"/>
</dbReference>
<dbReference type="InterPro" id="IPR001563">
    <property type="entry name" value="Peptidase_S10"/>
</dbReference>
<keyword evidence="2" id="KW-0645">Protease</keyword>
<proteinExistence type="inferred from homology"/>
<feature type="non-terminal residue" evidence="3">
    <location>
        <position position="1"/>
    </location>
</feature>
<dbReference type="PROSITE" id="PS00560">
    <property type="entry name" value="CARBOXYPEPT_SER_HIS"/>
    <property type="match status" value="1"/>
</dbReference>
<keyword evidence="4" id="KW-1185">Reference proteome</keyword>
<dbReference type="OrthoDB" id="1022205at2759"/>
<evidence type="ECO:0000256" key="2">
    <source>
        <dbReference type="RuleBase" id="RU361156"/>
    </source>
</evidence>
<keyword evidence="2" id="KW-0378">Hydrolase</keyword>
<dbReference type="GO" id="GO:0006508">
    <property type="term" value="P:proteolysis"/>
    <property type="evidence" value="ECO:0007669"/>
    <property type="project" value="UniProtKB-KW"/>
</dbReference>
<dbReference type="PRINTS" id="PR00724">
    <property type="entry name" value="CRBOXYPTASEC"/>
</dbReference>
<dbReference type="InterPro" id="IPR029058">
    <property type="entry name" value="AB_hydrolase_fold"/>
</dbReference>
<comment type="similarity">
    <text evidence="1 2">Belongs to the peptidase S10 family.</text>
</comment>
<dbReference type="Pfam" id="PF00450">
    <property type="entry name" value="Peptidase_S10"/>
    <property type="match status" value="1"/>
</dbReference>
<sequence length="556" mass="62928">KLFRAVERRQVLYAREGWTMLIRMKLFQAVERRQVLYAREGWTMLIRMCKLSQVLYISIAFVLNVCLVCNALDDEIVSLPGLSKQIQFKQYSGYLNASKGRHYFYWFFECEKDPQNAPVVLWLSGGPCASSLLGMSTENGPFRFKQDGKTVELAEHSWNLVANVLYLESPSGTGFSYDDNNNYTNNDESTALDNYLSLEMANVLYLESPSGTGFSYDDNNNYINNDESTALDNYLSLESFFIKFPQFRKNEFYITGESYAGVYIPMLATKIYSHNSTINLKGLSIGNGLLLNKQNQLYFDQSVYDYALGHGLITTDAYEKKLENCCECTAGAVQHQCDFSNPPNKTKCDLVQINTTNVINPYNIYDDCPVDVEIPPHSLFDTYIRPAFKRIGINYKLKSNIGVNARPECVRTGITAYLNTDAVRRALHVRPGSKKWAQVGTDYDWQHLNTPQADIVKQLINTYKIPKLIVYNGDFDSICNFISNQRFVESLGFQTAGHYREWTVDGTSDGVIGGFIQNYEKGLSFVVVRGAGHMVPTDKPEAGLQILKSLLGLAKL</sequence>
<evidence type="ECO:0000313" key="4">
    <source>
        <dbReference type="Proteomes" id="UP000759131"/>
    </source>
</evidence>
<dbReference type="Gene3D" id="3.40.50.1820">
    <property type="entry name" value="alpha/beta hydrolase"/>
    <property type="match status" value="2"/>
</dbReference>
<evidence type="ECO:0000256" key="1">
    <source>
        <dbReference type="ARBA" id="ARBA00009431"/>
    </source>
</evidence>
<dbReference type="InterPro" id="IPR018202">
    <property type="entry name" value="Ser_caboxypep_ser_AS"/>
</dbReference>
<dbReference type="PANTHER" id="PTHR11802">
    <property type="entry name" value="SERINE PROTEASE FAMILY S10 SERINE CARBOXYPEPTIDASE"/>
    <property type="match status" value="1"/>
</dbReference>
<gene>
    <name evidence="3" type="ORF">OSB1V03_LOCUS4696</name>
</gene>
<dbReference type="Proteomes" id="UP000759131">
    <property type="component" value="Unassembled WGS sequence"/>
</dbReference>
<evidence type="ECO:0000313" key="3">
    <source>
        <dbReference type="EMBL" id="CAD7624251.1"/>
    </source>
</evidence>
<name>A0A7R9KJJ7_9ACAR</name>
<dbReference type="InterPro" id="IPR033124">
    <property type="entry name" value="Ser_caboxypep_his_AS"/>
</dbReference>
<reference evidence="3" key="1">
    <citation type="submission" date="2020-11" db="EMBL/GenBank/DDBJ databases">
        <authorList>
            <person name="Tran Van P."/>
        </authorList>
    </citation>
    <scope>NUCLEOTIDE SEQUENCE</scope>
</reference>